<feature type="transmembrane region" description="Helical" evidence="7">
    <location>
        <begin position="41"/>
        <end position="60"/>
    </location>
</feature>
<keyword evidence="3" id="KW-1003">Cell membrane</keyword>
<keyword evidence="6 7" id="KW-0472">Membrane</keyword>
<reference evidence="8" key="1">
    <citation type="submission" date="2019-12" db="EMBL/GenBank/DDBJ databases">
        <title>Whole-genome sequence of Halomicrobium mukohataei pws1.</title>
        <authorList>
            <person name="Verma D.K."/>
            <person name="Gopal K."/>
            <person name="Prasad E.S."/>
        </authorList>
    </citation>
    <scope>NUCLEOTIDE SEQUENCE</scope>
    <source>
        <strain evidence="8">Pws1</strain>
    </source>
</reference>
<gene>
    <name evidence="8" type="ORF">GOC74_06735</name>
</gene>
<dbReference type="RefSeq" id="WP_153552428.1">
    <property type="nucleotide sequence ID" value="NZ_WOYG01000001.1"/>
</dbReference>
<dbReference type="GeneID" id="42366096"/>
<organism evidence="8 9">
    <name type="scientific">Halomicrobium mukohataei</name>
    <dbReference type="NCBI Taxonomy" id="57705"/>
    <lineage>
        <taxon>Archaea</taxon>
        <taxon>Methanobacteriati</taxon>
        <taxon>Methanobacteriota</taxon>
        <taxon>Stenosarchaea group</taxon>
        <taxon>Halobacteria</taxon>
        <taxon>Halobacteriales</taxon>
        <taxon>Haloarculaceae</taxon>
        <taxon>Halomicrobium</taxon>
    </lineage>
</organism>
<evidence type="ECO:0000256" key="6">
    <source>
        <dbReference type="ARBA" id="ARBA00023136"/>
    </source>
</evidence>
<evidence type="ECO:0000313" key="8">
    <source>
        <dbReference type="EMBL" id="NLV09623.1"/>
    </source>
</evidence>
<dbReference type="Proteomes" id="UP000608662">
    <property type="component" value="Unassembled WGS sequence"/>
</dbReference>
<feature type="transmembrane region" description="Helical" evidence="7">
    <location>
        <begin position="232"/>
        <end position="257"/>
    </location>
</feature>
<dbReference type="NCBIfam" id="TIGR00374">
    <property type="entry name" value="flippase-like domain"/>
    <property type="match status" value="1"/>
</dbReference>
<feature type="transmembrane region" description="Helical" evidence="7">
    <location>
        <begin position="263"/>
        <end position="281"/>
    </location>
</feature>
<comment type="similarity">
    <text evidence="2">Belongs to the UPF0104 family.</text>
</comment>
<evidence type="ECO:0000256" key="3">
    <source>
        <dbReference type="ARBA" id="ARBA00022475"/>
    </source>
</evidence>
<feature type="transmembrane region" description="Helical" evidence="7">
    <location>
        <begin position="128"/>
        <end position="147"/>
    </location>
</feature>
<evidence type="ECO:0000256" key="2">
    <source>
        <dbReference type="ARBA" id="ARBA00011061"/>
    </source>
</evidence>
<dbReference type="GO" id="GO:0005886">
    <property type="term" value="C:plasma membrane"/>
    <property type="evidence" value="ECO:0007669"/>
    <property type="project" value="UniProtKB-SubCell"/>
</dbReference>
<dbReference type="EMBL" id="WOYG01000001">
    <property type="protein sequence ID" value="NLV09623.1"/>
    <property type="molecule type" value="Genomic_DNA"/>
</dbReference>
<evidence type="ECO:0000256" key="1">
    <source>
        <dbReference type="ARBA" id="ARBA00004651"/>
    </source>
</evidence>
<dbReference type="OrthoDB" id="15513at2157"/>
<evidence type="ECO:0000256" key="5">
    <source>
        <dbReference type="ARBA" id="ARBA00022989"/>
    </source>
</evidence>
<keyword evidence="4 7" id="KW-0812">Transmembrane</keyword>
<evidence type="ECO:0000256" key="4">
    <source>
        <dbReference type="ARBA" id="ARBA00022692"/>
    </source>
</evidence>
<dbReference type="Pfam" id="PF03706">
    <property type="entry name" value="LPG_synthase_TM"/>
    <property type="match status" value="1"/>
</dbReference>
<dbReference type="PANTHER" id="PTHR39087:SF2">
    <property type="entry name" value="UPF0104 MEMBRANE PROTEIN MJ1595"/>
    <property type="match status" value="1"/>
</dbReference>
<sequence length="342" mass="35143">MADRLPTIVGFAGTLVVLGALVWFVGAGDILAALSRADRSVLAGMVAVAVLWLCLWGMALKTVLDSLGAPVASHTAILVFSAAVFSNNITPFGQAGGEPVSALLISEAADTEYETGLAAIASVDTLHFVPSIGFAVGAFTFVAAGAVQLGRNLLFAAGAIATLAVGLPTAAYLGWRYRYELEAAVVRFLTPVARTVGRVVPRWTPPSPGGLEHRIERFFSSIDRVAGDRRSLVVATSFSAMGWLALGVTLWLSMYALGEPVEFSSVMLAIPVAMVAGIAPLPGGSGAIESVLATLLVATTGVPSAVALSGALLYRGATYWLPILIGGGVASFLGADRARGGE</sequence>
<keyword evidence="5 7" id="KW-1133">Transmembrane helix</keyword>
<dbReference type="PANTHER" id="PTHR39087">
    <property type="entry name" value="UPF0104 MEMBRANE PROTEIN MJ1595"/>
    <property type="match status" value="1"/>
</dbReference>
<feature type="transmembrane region" description="Helical" evidence="7">
    <location>
        <begin position="153"/>
        <end position="175"/>
    </location>
</feature>
<evidence type="ECO:0000313" key="9">
    <source>
        <dbReference type="Proteomes" id="UP000608662"/>
    </source>
</evidence>
<accession>A0A847U1V5</accession>
<protein>
    <submittedName>
        <fullName evidence="8">Flippase-like domain-containing protein</fullName>
    </submittedName>
</protein>
<comment type="subcellular location">
    <subcellularLocation>
        <location evidence="1">Cell membrane</location>
        <topology evidence="1">Multi-pass membrane protein</topology>
    </subcellularLocation>
</comment>
<dbReference type="AlphaFoldDB" id="A0A847U1V5"/>
<feature type="transmembrane region" description="Helical" evidence="7">
    <location>
        <begin position="319"/>
        <end position="335"/>
    </location>
</feature>
<feature type="transmembrane region" description="Helical" evidence="7">
    <location>
        <begin position="12"/>
        <end position="34"/>
    </location>
</feature>
<comment type="caution">
    <text evidence="8">The sequence shown here is derived from an EMBL/GenBank/DDBJ whole genome shotgun (WGS) entry which is preliminary data.</text>
</comment>
<name>A0A847U1V5_9EURY</name>
<feature type="transmembrane region" description="Helical" evidence="7">
    <location>
        <begin position="66"/>
        <end position="85"/>
    </location>
</feature>
<dbReference type="InterPro" id="IPR022791">
    <property type="entry name" value="L-PG_synthase/AglD"/>
</dbReference>
<evidence type="ECO:0000256" key="7">
    <source>
        <dbReference type="SAM" id="Phobius"/>
    </source>
</evidence>
<feature type="transmembrane region" description="Helical" evidence="7">
    <location>
        <begin position="293"/>
        <end position="313"/>
    </location>
</feature>
<proteinExistence type="inferred from homology"/>